<keyword evidence="4" id="KW-0521">NADP</keyword>
<dbReference type="InterPro" id="IPR050346">
    <property type="entry name" value="FMO-like"/>
</dbReference>
<sequence>MSQRVAIIGAGICGLVSLKETVAAGFDAVCFEARDGLGGAWAYQAKADEDPQSSSSIYLGTMLNSCRDTSAFSDFPFDPARYPDYFGHKLLVQYLQEYAAHFGLDKHVRLQTKVLKCEPQEDGSWVVVSRGVDGVEQTENYSAVIVAGGHLSTPRMPSIPGQELFVGDAIHSHWYRSPGAYEGKRVALVGFGSSAVDIACEIAPHAASLHLVTRRGGWVLPRYVLGKPTEAFDNRATQLWVPVGLSQWLQTKLLEFVEGKAPDAMAPEHKILEQNPTIRGDFLEKVNTGLIQIARGDVVGMTKSGLVVKPTDPKKKAPEDQAEYELDVDVVIFATGYNMFHLPYLPANTVRSADAPDSQIDLFRLIHPLHQRNLFFHGYMELHGPLPPAAEAQARYTAAILGGKLAVPTLAEMEKGIQQLRAYQRKHFIHSDRHNATHHMIPYVDELLAPLGAAPTFPKLLGQIFSSGHPLRAISVLNAVWFGIPSSAAWRLVGQGAKPDLAAATVLRTAGEKKVLSKNEVAQLAKEKMD</sequence>
<evidence type="ECO:0000256" key="5">
    <source>
        <dbReference type="ARBA" id="ARBA00023002"/>
    </source>
</evidence>
<dbReference type="PANTHER" id="PTHR23023">
    <property type="entry name" value="DIMETHYLANILINE MONOOXYGENASE"/>
    <property type="match status" value="1"/>
</dbReference>
<keyword evidence="7" id="KW-1185">Reference proteome</keyword>
<reference evidence="6 7" key="1">
    <citation type="journal article" date="2024" name="IMA Fungus">
        <title>IMA Genome - F19 : A genome assembly and annotation guide to empower mycologists, including annotated draft genome sequences of Ceratocystis pirilliformis, Diaporthe australafricana, Fusarium ophioides, Paecilomyces lecythidis, and Sporothrix stenoceras.</title>
        <authorList>
            <person name="Aylward J."/>
            <person name="Wilson A.M."/>
            <person name="Visagie C.M."/>
            <person name="Spraker J."/>
            <person name="Barnes I."/>
            <person name="Buitendag C."/>
            <person name="Ceriani C."/>
            <person name="Del Mar Angel L."/>
            <person name="du Plessis D."/>
            <person name="Fuchs T."/>
            <person name="Gasser K."/>
            <person name="Kramer D."/>
            <person name="Li W."/>
            <person name="Munsamy K."/>
            <person name="Piso A."/>
            <person name="Price J.L."/>
            <person name="Sonnekus B."/>
            <person name="Thomas C."/>
            <person name="van der Nest A."/>
            <person name="van Dijk A."/>
            <person name="van Heerden A."/>
            <person name="van Vuuren N."/>
            <person name="Yilmaz N."/>
            <person name="Duong T.A."/>
            <person name="van der Merwe N.A."/>
            <person name="Wingfield M.J."/>
            <person name="Wingfield B.D."/>
        </authorList>
    </citation>
    <scope>NUCLEOTIDE SEQUENCE [LARGE SCALE GENOMIC DNA]</scope>
    <source>
        <strain evidence="6 7">CMW 5346</strain>
    </source>
</reference>
<evidence type="ECO:0000256" key="4">
    <source>
        <dbReference type="ARBA" id="ARBA00022857"/>
    </source>
</evidence>
<evidence type="ECO:0000313" key="6">
    <source>
        <dbReference type="EMBL" id="KAL1893953.1"/>
    </source>
</evidence>
<dbReference type="InterPro" id="IPR020946">
    <property type="entry name" value="Flavin_mOase-like"/>
</dbReference>
<proteinExistence type="inferred from homology"/>
<gene>
    <name evidence="6" type="ORF">Sste5346_006094</name>
</gene>
<dbReference type="InterPro" id="IPR036188">
    <property type="entry name" value="FAD/NAD-bd_sf"/>
</dbReference>
<dbReference type="InterPro" id="IPR000960">
    <property type="entry name" value="Flavin_mOase"/>
</dbReference>
<evidence type="ECO:0000256" key="1">
    <source>
        <dbReference type="ARBA" id="ARBA00009183"/>
    </source>
</evidence>
<evidence type="ECO:0000256" key="3">
    <source>
        <dbReference type="ARBA" id="ARBA00022827"/>
    </source>
</evidence>
<keyword evidence="2" id="KW-0285">Flavoprotein</keyword>
<organism evidence="6 7">
    <name type="scientific">Sporothrix stenoceras</name>
    <dbReference type="NCBI Taxonomy" id="5173"/>
    <lineage>
        <taxon>Eukaryota</taxon>
        <taxon>Fungi</taxon>
        <taxon>Dikarya</taxon>
        <taxon>Ascomycota</taxon>
        <taxon>Pezizomycotina</taxon>
        <taxon>Sordariomycetes</taxon>
        <taxon>Sordariomycetidae</taxon>
        <taxon>Ophiostomatales</taxon>
        <taxon>Ophiostomataceae</taxon>
        <taxon>Sporothrix</taxon>
    </lineage>
</organism>
<protein>
    <recommendedName>
        <fullName evidence="8">Dimethylaniline monooxygenase</fullName>
    </recommendedName>
</protein>
<accession>A0ABR3Z1N7</accession>
<dbReference type="PIRSF" id="PIRSF000332">
    <property type="entry name" value="FMO"/>
    <property type="match status" value="1"/>
</dbReference>
<comment type="caution">
    <text evidence="6">The sequence shown here is derived from an EMBL/GenBank/DDBJ whole genome shotgun (WGS) entry which is preliminary data.</text>
</comment>
<name>A0ABR3Z1N7_9PEZI</name>
<dbReference type="SUPFAM" id="SSF51905">
    <property type="entry name" value="FAD/NAD(P)-binding domain"/>
    <property type="match status" value="2"/>
</dbReference>
<evidence type="ECO:0008006" key="8">
    <source>
        <dbReference type="Google" id="ProtNLM"/>
    </source>
</evidence>
<dbReference type="PRINTS" id="PR00370">
    <property type="entry name" value="FMOXYGENASE"/>
</dbReference>
<evidence type="ECO:0000256" key="2">
    <source>
        <dbReference type="ARBA" id="ARBA00022630"/>
    </source>
</evidence>
<dbReference type="Gene3D" id="3.50.50.60">
    <property type="entry name" value="FAD/NAD(P)-binding domain"/>
    <property type="match status" value="3"/>
</dbReference>
<dbReference type="Proteomes" id="UP001583186">
    <property type="component" value="Unassembled WGS sequence"/>
</dbReference>
<dbReference type="EMBL" id="JAWCUI010000035">
    <property type="protein sequence ID" value="KAL1893953.1"/>
    <property type="molecule type" value="Genomic_DNA"/>
</dbReference>
<keyword evidence="5" id="KW-0560">Oxidoreductase</keyword>
<keyword evidence="3" id="KW-0274">FAD</keyword>
<dbReference type="Pfam" id="PF00743">
    <property type="entry name" value="FMO-like"/>
    <property type="match status" value="1"/>
</dbReference>
<evidence type="ECO:0000313" key="7">
    <source>
        <dbReference type="Proteomes" id="UP001583186"/>
    </source>
</evidence>
<comment type="similarity">
    <text evidence="1">Belongs to the FMO family.</text>
</comment>